<reference evidence="2 3" key="1">
    <citation type="submission" date="2019-10" db="EMBL/GenBank/DDBJ databases">
        <title>Draft Genome Sequence of the Caffeine Degrading Methylotroph Methylorubrum populi PINKEL.</title>
        <authorList>
            <person name="Dawson S.C."/>
            <person name="Zhang X."/>
            <person name="Wright M.E."/>
            <person name="Sharma G."/>
            <person name="Langner J.T."/>
            <person name="Ditty J.L."/>
            <person name="Subuyuj G.A."/>
        </authorList>
    </citation>
    <scope>NUCLEOTIDE SEQUENCE [LARGE SCALE GENOMIC DNA]</scope>
    <source>
        <strain evidence="2 3">Pinkel</strain>
    </source>
</reference>
<keyword evidence="1" id="KW-0472">Membrane</keyword>
<dbReference type="Proteomes" id="UP000469949">
    <property type="component" value="Unassembled WGS sequence"/>
</dbReference>
<accession>A0A833N1W5</accession>
<gene>
    <name evidence="2" type="ORF">F8B43_0318</name>
</gene>
<name>A0A833N1W5_9HYPH</name>
<dbReference type="EMBL" id="WEKV01000002">
    <property type="protein sequence ID" value="KAB7787865.1"/>
    <property type="molecule type" value="Genomic_DNA"/>
</dbReference>
<evidence type="ECO:0000313" key="2">
    <source>
        <dbReference type="EMBL" id="KAB7787865.1"/>
    </source>
</evidence>
<proteinExistence type="predicted"/>
<comment type="caution">
    <text evidence="2">The sequence shown here is derived from an EMBL/GenBank/DDBJ whole genome shotgun (WGS) entry which is preliminary data.</text>
</comment>
<keyword evidence="1" id="KW-0812">Transmembrane</keyword>
<feature type="transmembrane region" description="Helical" evidence="1">
    <location>
        <begin position="21"/>
        <end position="40"/>
    </location>
</feature>
<dbReference type="AlphaFoldDB" id="A0A833N1W5"/>
<sequence>MRRNPLMKSALESLLGRIRGCFAPLGLLGALAVTVAWWVIVARTVWLAVEWASV</sequence>
<evidence type="ECO:0000313" key="3">
    <source>
        <dbReference type="Proteomes" id="UP000469949"/>
    </source>
</evidence>
<organism evidence="2 3">
    <name type="scientific">Methylorubrum populi</name>
    <dbReference type="NCBI Taxonomy" id="223967"/>
    <lineage>
        <taxon>Bacteria</taxon>
        <taxon>Pseudomonadati</taxon>
        <taxon>Pseudomonadota</taxon>
        <taxon>Alphaproteobacteria</taxon>
        <taxon>Hyphomicrobiales</taxon>
        <taxon>Methylobacteriaceae</taxon>
        <taxon>Methylorubrum</taxon>
    </lineage>
</organism>
<protein>
    <submittedName>
        <fullName evidence="2">Uncharacterized protein</fullName>
    </submittedName>
</protein>
<evidence type="ECO:0000256" key="1">
    <source>
        <dbReference type="SAM" id="Phobius"/>
    </source>
</evidence>
<keyword evidence="1" id="KW-1133">Transmembrane helix</keyword>